<dbReference type="EMBL" id="JAUDCG010000015">
    <property type="protein sequence ID" value="MDM8156973.1"/>
    <property type="molecule type" value="Genomic_DNA"/>
</dbReference>
<reference evidence="1 2" key="1">
    <citation type="submission" date="2023-06" db="EMBL/GenBank/DDBJ databases">
        <title>Identification and characterization of horizontal gene transfer across gut microbiota members of farm animals based on homology search.</title>
        <authorList>
            <person name="Schwarzerova J."/>
            <person name="Nykrynova M."/>
            <person name="Jureckova K."/>
            <person name="Cejkova D."/>
            <person name="Rychlik I."/>
        </authorList>
    </citation>
    <scope>NUCLEOTIDE SEQUENCE [LARGE SCALE GENOMIC DNA]</scope>
    <source>
        <strain evidence="1 2">ET39</strain>
    </source>
</reference>
<proteinExistence type="predicted"/>
<comment type="caution">
    <text evidence="1">The sequence shown here is derived from an EMBL/GenBank/DDBJ whole genome shotgun (WGS) entry which is preliminary data.</text>
</comment>
<evidence type="ECO:0000313" key="1">
    <source>
        <dbReference type="EMBL" id="MDM8156973.1"/>
    </source>
</evidence>
<dbReference type="Proteomes" id="UP001529340">
    <property type="component" value="Unassembled WGS sequence"/>
</dbReference>
<reference evidence="1 2" key="3">
    <citation type="submission" date="2023-06" db="EMBL/GenBank/DDBJ databases">
        <authorList>
            <person name="Zeman M."/>
            <person name="Kubasova T."/>
            <person name="Jahodarova E."/>
            <person name="Nykrynova M."/>
            <person name="Rychlik I."/>
        </authorList>
    </citation>
    <scope>NUCLEOTIDE SEQUENCE [LARGE SCALE GENOMIC DNA]</scope>
    <source>
        <strain evidence="1 2">ET39</strain>
    </source>
</reference>
<gene>
    <name evidence="1" type="ORF">QUV96_04900</name>
</gene>
<protein>
    <recommendedName>
        <fullName evidence="3">Phage tail assembly protein</fullName>
    </recommendedName>
</protein>
<keyword evidence="2" id="KW-1185">Reference proteome</keyword>
<reference evidence="2" key="2">
    <citation type="submission" date="2023-06" db="EMBL/GenBank/DDBJ databases">
        <title>Identification and characterization of horizontal gene transfer across gut microbiota members of farm animals based on homology search.</title>
        <authorList>
            <person name="Zeman M."/>
            <person name="Kubasova T."/>
            <person name="Jahodarova E."/>
            <person name="Nykrynova M."/>
            <person name="Rychlik I."/>
        </authorList>
    </citation>
    <scope>NUCLEOTIDE SEQUENCE [LARGE SCALE GENOMIC DNA]</scope>
    <source>
        <strain evidence="2">ET39</strain>
    </source>
</reference>
<name>A0ABT7UD96_9FIRM</name>
<dbReference type="RefSeq" id="WP_289607435.1">
    <property type="nucleotide sequence ID" value="NZ_JAUDCG010000015.1"/>
</dbReference>
<evidence type="ECO:0000313" key="2">
    <source>
        <dbReference type="Proteomes" id="UP001529340"/>
    </source>
</evidence>
<evidence type="ECO:0008006" key="3">
    <source>
        <dbReference type="Google" id="ProtNLM"/>
    </source>
</evidence>
<accession>A0ABT7UD96</accession>
<sequence length="96" mass="10818">MNVEHTVSFLLPQGYRDEQGQLHRSGRMRRASAADEVRAMLDPRSREQEGYGIIVLLASVIVSLGDLAGVDTQVIEALSEEDLTYLREQYRILNEA</sequence>
<organism evidence="1 2">
    <name type="scientific">Amedibacillus dolichus</name>
    <dbReference type="NCBI Taxonomy" id="31971"/>
    <lineage>
        <taxon>Bacteria</taxon>
        <taxon>Bacillati</taxon>
        <taxon>Bacillota</taxon>
        <taxon>Erysipelotrichia</taxon>
        <taxon>Erysipelotrichales</taxon>
        <taxon>Erysipelotrichaceae</taxon>
        <taxon>Amedibacillus</taxon>
    </lineage>
</organism>